<dbReference type="AlphaFoldDB" id="A0A645J7L9"/>
<evidence type="ECO:0000313" key="1">
    <source>
        <dbReference type="EMBL" id="MPN58689.1"/>
    </source>
</evidence>
<organism evidence="1">
    <name type="scientific">bioreactor metagenome</name>
    <dbReference type="NCBI Taxonomy" id="1076179"/>
    <lineage>
        <taxon>unclassified sequences</taxon>
        <taxon>metagenomes</taxon>
        <taxon>ecological metagenomes</taxon>
    </lineage>
</organism>
<name>A0A645J7L9_9ZZZZ</name>
<comment type="caution">
    <text evidence="1">The sequence shown here is derived from an EMBL/GenBank/DDBJ whole genome shotgun (WGS) entry which is preliminary data.</text>
</comment>
<gene>
    <name evidence="1" type="ORF">SDC9_206400</name>
</gene>
<sequence length="97" mass="10855">MPAWTTILAEQETSAQLKNGNFTHPTNSQDLFDIHPRVCCPTTGSLPSILATYTHASIWDFVSHSILSVMKELHKPLERTAGHAMLVQRARDHTYAI</sequence>
<dbReference type="EMBL" id="VSSQ01131723">
    <property type="protein sequence ID" value="MPN58689.1"/>
    <property type="molecule type" value="Genomic_DNA"/>
</dbReference>
<protein>
    <submittedName>
        <fullName evidence="1">Uncharacterized protein</fullName>
    </submittedName>
</protein>
<proteinExistence type="predicted"/>
<reference evidence="1" key="1">
    <citation type="submission" date="2019-08" db="EMBL/GenBank/DDBJ databases">
        <authorList>
            <person name="Kucharzyk K."/>
            <person name="Murdoch R.W."/>
            <person name="Higgins S."/>
            <person name="Loffler F."/>
        </authorList>
    </citation>
    <scope>NUCLEOTIDE SEQUENCE</scope>
</reference>
<accession>A0A645J7L9</accession>